<evidence type="ECO:0000313" key="2">
    <source>
        <dbReference type="EMBL" id="RRJ23470.1"/>
    </source>
</evidence>
<dbReference type="Proteomes" id="UP000276260">
    <property type="component" value="Unassembled WGS sequence"/>
</dbReference>
<keyword evidence="3" id="KW-1185">Reference proteome</keyword>
<feature type="chain" id="PRO_5018559089" evidence="1">
    <location>
        <begin position="24"/>
        <end position="231"/>
    </location>
</feature>
<comment type="caution">
    <text evidence="2">The sequence shown here is derived from an EMBL/GenBank/DDBJ whole genome shotgun (WGS) entry which is preliminary data.</text>
</comment>
<dbReference type="InterPro" id="IPR010239">
    <property type="entry name" value="CHP02001"/>
</dbReference>
<accession>A0A3P3QSS0</accession>
<dbReference type="NCBIfam" id="TIGR02001">
    <property type="entry name" value="gcw_chp"/>
    <property type="match status" value="1"/>
</dbReference>
<name>A0A3P3QSS0_9GAMM</name>
<organism evidence="2 3">
    <name type="scientific">Rheinheimera mesophila</name>
    <dbReference type="NCBI Taxonomy" id="1547515"/>
    <lineage>
        <taxon>Bacteria</taxon>
        <taxon>Pseudomonadati</taxon>
        <taxon>Pseudomonadota</taxon>
        <taxon>Gammaproteobacteria</taxon>
        <taxon>Chromatiales</taxon>
        <taxon>Chromatiaceae</taxon>
        <taxon>Rheinheimera</taxon>
    </lineage>
</organism>
<dbReference type="OrthoDB" id="9793561at2"/>
<proteinExistence type="predicted"/>
<sequence>MRTTHSVIFSTLLLLGIAPSAHANLSSTVTLTSNYLFNGITLTQDDPALQPSLDWVSDSGWYLGTWGSNVSFAENTDREVDFYTGYYTDLGNHWAMDLGIAHYTYYGSSDSSAFDYPEAYIKVSYGNTKLSYWYAKDYFGAGGGHYIVMLTQTIQLTDGLSLILSGDRSTSTDTSKFLRDNDGTYHHWRIALISEWLGAKWTAAFDDTDLELDDLGEPTFSLSVAKTFNWL</sequence>
<evidence type="ECO:0000256" key="1">
    <source>
        <dbReference type="SAM" id="SignalP"/>
    </source>
</evidence>
<protein>
    <submittedName>
        <fullName evidence="2">Choline transporter</fullName>
    </submittedName>
</protein>
<keyword evidence="1" id="KW-0732">Signal</keyword>
<evidence type="ECO:0000313" key="3">
    <source>
        <dbReference type="Proteomes" id="UP000276260"/>
    </source>
</evidence>
<dbReference type="RefSeq" id="WP_046519981.1">
    <property type="nucleotide sequence ID" value="NZ_LAVS01000021.1"/>
</dbReference>
<dbReference type="EMBL" id="RRCF01000001">
    <property type="protein sequence ID" value="RRJ23470.1"/>
    <property type="molecule type" value="Genomic_DNA"/>
</dbReference>
<feature type="signal peptide" evidence="1">
    <location>
        <begin position="1"/>
        <end position="23"/>
    </location>
</feature>
<reference evidence="2 3" key="1">
    <citation type="submission" date="2018-11" db="EMBL/GenBank/DDBJ databases">
        <title>Draft genome analysis of Rheinheimera mesophila isolated from an industrial waste site.</title>
        <authorList>
            <person name="Yu Q."/>
            <person name="Qi Y."/>
            <person name="Zhang H."/>
            <person name="Lu Y."/>
            <person name="Pu J."/>
        </authorList>
    </citation>
    <scope>NUCLEOTIDE SEQUENCE [LARGE SCALE GENOMIC DNA]</scope>
    <source>
        <strain evidence="2 3">IITR13</strain>
    </source>
</reference>
<dbReference type="AlphaFoldDB" id="A0A3P3QSS0"/>
<gene>
    <name evidence="2" type="ORF">EIK76_05225</name>
</gene>
<dbReference type="Pfam" id="PF09694">
    <property type="entry name" value="Gcw_chp"/>
    <property type="match status" value="1"/>
</dbReference>